<evidence type="ECO:0000256" key="6">
    <source>
        <dbReference type="ARBA" id="ARBA00022691"/>
    </source>
</evidence>
<dbReference type="SUPFAM" id="SSF102114">
    <property type="entry name" value="Radical SAM enzymes"/>
    <property type="match status" value="1"/>
</dbReference>
<gene>
    <name evidence="13 15" type="primary">bioB</name>
    <name evidence="15" type="ORF">E4P47_02240</name>
</gene>
<dbReference type="InterPro" id="IPR013785">
    <property type="entry name" value="Aldolase_TIM"/>
</dbReference>
<comment type="catalytic activity">
    <reaction evidence="12 13">
        <text>(4R,5S)-dethiobiotin + (sulfur carrier)-SH + 2 reduced [2Fe-2S]-[ferredoxin] + 2 S-adenosyl-L-methionine = (sulfur carrier)-H + biotin + 2 5'-deoxyadenosine + 2 L-methionine + 2 oxidized [2Fe-2S]-[ferredoxin]</text>
        <dbReference type="Rhea" id="RHEA:22060"/>
        <dbReference type="Rhea" id="RHEA-COMP:10000"/>
        <dbReference type="Rhea" id="RHEA-COMP:10001"/>
        <dbReference type="Rhea" id="RHEA-COMP:14737"/>
        <dbReference type="Rhea" id="RHEA-COMP:14739"/>
        <dbReference type="ChEBI" id="CHEBI:17319"/>
        <dbReference type="ChEBI" id="CHEBI:29917"/>
        <dbReference type="ChEBI" id="CHEBI:33737"/>
        <dbReference type="ChEBI" id="CHEBI:33738"/>
        <dbReference type="ChEBI" id="CHEBI:57586"/>
        <dbReference type="ChEBI" id="CHEBI:57844"/>
        <dbReference type="ChEBI" id="CHEBI:59789"/>
        <dbReference type="ChEBI" id="CHEBI:64428"/>
        <dbReference type="ChEBI" id="CHEBI:149473"/>
        <dbReference type="EC" id="2.8.1.6"/>
    </reaction>
</comment>
<evidence type="ECO:0000256" key="13">
    <source>
        <dbReference type="HAMAP-Rule" id="MF_01694"/>
    </source>
</evidence>
<keyword evidence="9 13" id="KW-0093">Biotin biosynthesis</keyword>
<dbReference type="EC" id="2.8.1.6" evidence="3 13"/>
<dbReference type="GO" id="GO:0004076">
    <property type="term" value="F:biotin synthase activity"/>
    <property type="evidence" value="ECO:0007669"/>
    <property type="project" value="UniProtKB-UniRule"/>
</dbReference>
<evidence type="ECO:0000256" key="14">
    <source>
        <dbReference type="PIRSR" id="PIRSR001619-1"/>
    </source>
</evidence>
<evidence type="ECO:0000256" key="5">
    <source>
        <dbReference type="ARBA" id="ARBA00022679"/>
    </source>
</evidence>
<comment type="cofactor">
    <cofactor evidence="14">
        <name>[2Fe-2S] cluster</name>
        <dbReference type="ChEBI" id="CHEBI:190135"/>
    </cofactor>
    <text evidence="14">Binds 1 [2Fe-2S] cluster. The cluster is coordinated with 3 cysteines and 1 arginine.</text>
</comment>
<evidence type="ECO:0000256" key="2">
    <source>
        <dbReference type="ARBA" id="ARBA00010765"/>
    </source>
</evidence>
<keyword evidence="5 13" id="KW-0808">Transferase</keyword>
<evidence type="ECO:0000256" key="7">
    <source>
        <dbReference type="ARBA" id="ARBA00022714"/>
    </source>
</evidence>
<comment type="similarity">
    <text evidence="2 13">Belongs to the radical SAM superfamily. Biotin synthase family.</text>
</comment>
<dbReference type="PIRSF" id="PIRSF001619">
    <property type="entry name" value="Biotin_synth"/>
    <property type="match status" value="1"/>
</dbReference>
<dbReference type="PROSITE" id="PS51918">
    <property type="entry name" value="RADICAL_SAM"/>
    <property type="match status" value="1"/>
</dbReference>
<dbReference type="InterPro" id="IPR006638">
    <property type="entry name" value="Elp3/MiaA/NifB-like_rSAM"/>
</dbReference>
<feature type="binding site" evidence="13 14">
    <location>
        <position position="104"/>
    </location>
    <ligand>
        <name>[2Fe-2S] cluster</name>
        <dbReference type="ChEBI" id="CHEBI:190135"/>
    </ligand>
</feature>
<comment type="caution">
    <text evidence="15">The sequence shown here is derived from an EMBL/GenBank/DDBJ whole genome shotgun (WGS) entry which is preliminary data.</text>
</comment>
<comment type="function">
    <text evidence="13">Catalyzes the conversion of dethiobiotin (DTB) to biotin by the insertion of a sulfur atom into dethiobiotin via a radical-based mechanism.</text>
</comment>
<dbReference type="Proteomes" id="UP000297225">
    <property type="component" value="Unassembled WGS sequence"/>
</dbReference>
<comment type="cofactor">
    <cofactor evidence="13">
        <name>[2Fe-2S] cluster</name>
        <dbReference type="ChEBI" id="CHEBI:190135"/>
    </cofactor>
    <text evidence="13">Binds 1 [2Fe-2S] cluster. The cluster is coordinated with 3 cysteines and 1 arginine.</text>
</comment>
<evidence type="ECO:0000256" key="11">
    <source>
        <dbReference type="ARBA" id="ARBA00023014"/>
    </source>
</evidence>
<feature type="binding site" evidence="13 14">
    <location>
        <position position="266"/>
    </location>
    <ligand>
        <name>[2Fe-2S] cluster</name>
        <dbReference type="ChEBI" id="CHEBI:190135"/>
    </ligand>
</feature>
<dbReference type="UniPathway" id="UPA00078">
    <property type="reaction ID" value="UER00162"/>
</dbReference>
<dbReference type="RefSeq" id="WP_134849681.1">
    <property type="nucleotide sequence ID" value="NZ_CP197400.1"/>
</dbReference>
<keyword evidence="11 13" id="KW-0411">Iron-sulfur</keyword>
<feature type="binding site" evidence="13 14">
    <location>
        <position position="60"/>
    </location>
    <ligand>
        <name>[4Fe-4S] cluster</name>
        <dbReference type="ChEBI" id="CHEBI:49883"/>
        <note>4Fe-4S-S-AdoMet</note>
    </ligand>
</feature>
<dbReference type="InterPro" id="IPR010722">
    <property type="entry name" value="BATS_dom"/>
</dbReference>
<dbReference type="GO" id="GO:0051539">
    <property type="term" value="F:4 iron, 4 sulfur cluster binding"/>
    <property type="evidence" value="ECO:0007669"/>
    <property type="project" value="UniProtKB-KW"/>
</dbReference>
<evidence type="ECO:0000256" key="4">
    <source>
        <dbReference type="ARBA" id="ARBA00022485"/>
    </source>
</evidence>
<dbReference type="Pfam" id="PF04055">
    <property type="entry name" value="Radical_SAM"/>
    <property type="match status" value="1"/>
</dbReference>
<dbReference type="PANTHER" id="PTHR22976:SF2">
    <property type="entry name" value="BIOTIN SYNTHASE, MITOCHONDRIAL"/>
    <property type="match status" value="1"/>
</dbReference>
<dbReference type="GO" id="GO:0005506">
    <property type="term" value="F:iron ion binding"/>
    <property type="evidence" value="ECO:0007669"/>
    <property type="project" value="UniProtKB-UniRule"/>
</dbReference>
<feature type="binding site" evidence="13 14">
    <location>
        <position position="196"/>
    </location>
    <ligand>
        <name>[2Fe-2S] cluster</name>
        <dbReference type="ChEBI" id="CHEBI:190135"/>
    </ligand>
</feature>
<feature type="binding site" evidence="13 14">
    <location>
        <position position="64"/>
    </location>
    <ligand>
        <name>[4Fe-4S] cluster</name>
        <dbReference type="ChEBI" id="CHEBI:49883"/>
        <note>4Fe-4S-S-AdoMet</note>
    </ligand>
</feature>
<evidence type="ECO:0000256" key="3">
    <source>
        <dbReference type="ARBA" id="ARBA00012236"/>
    </source>
</evidence>
<protein>
    <recommendedName>
        <fullName evidence="3 13">Biotin synthase</fullName>
        <ecNumber evidence="3 13">2.8.1.6</ecNumber>
    </recommendedName>
</protein>
<dbReference type="SMART" id="SM00876">
    <property type="entry name" value="BATS"/>
    <property type="match status" value="1"/>
</dbReference>
<comment type="pathway">
    <text evidence="1 13">Cofactor biosynthesis; biotin biosynthesis; biotin from 7,8-diaminononanoate: step 2/2.</text>
</comment>
<dbReference type="AlphaFoldDB" id="A0A4Y8WRE3"/>
<keyword evidence="4 13" id="KW-0004">4Fe-4S</keyword>
<dbReference type="EMBL" id="SPNC01000019">
    <property type="protein sequence ID" value="TFH96484.1"/>
    <property type="molecule type" value="Genomic_DNA"/>
</dbReference>
<proteinExistence type="inferred from homology"/>
<evidence type="ECO:0000256" key="1">
    <source>
        <dbReference type="ARBA" id="ARBA00004942"/>
    </source>
</evidence>
<dbReference type="Gene3D" id="3.20.20.70">
    <property type="entry name" value="Aldolase class I"/>
    <property type="match status" value="1"/>
</dbReference>
<dbReference type="STRING" id="1122973.GCA_000379925_01164"/>
<dbReference type="GO" id="GO:0051537">
    <property type="term" value="F:2 iron, 2 sulfur cluster binding"/>
    <property type="evidence" value="ECO:0007669"/>
    <property type="project" value="UniProtKB-KW"/>
</dbReference>
<dbReference type="OrthoDB" id="9786826at2"/>
<dbReference type="GO" id="GO:0009102">
    <property type="term" value="P:biotin biosynthetic process"/>
    <property type="evidence" value="ECO:0007669"/>
    <property type="project" value="UniProtKB-UniRule"/>
</dbReference>
<sequence>MNIADRIIGGERITSVTELLQIVEQTPREELFKACHRITRELSGNGFDTCSIINVKSGQCSEDCHWCTQSGHFATNCETYPILPEEEVLALAKHNERVGIKRYSLVASGKRPSEKEVSTYAPMYRRLREETGLQLCASLGLASRETLRELREAGCTTYHCNMESAPSHFPNLCSTHTQAQKEQTLRDAQAVGMRRCSGGIIGMGESREQRAEFALYLAALGIESIPINILHPMPDTPLEHEEHLSAEEVLLAICIFRIANPTAFLRFSGGRALLSTEVQKQALYIGINAAITGGLLTTTASIAERDMLLFAEADYDTTKATDWK</sequence>
<comment type="cofactor">
    <cofactor evidence="13 14">
        <name>[4Fe-4S] cluster</name>
        <dbReference type="ChEBI" id="CHEBI:49883"/>
    </cofactor>
    <text evidence="13 14">Binds 1 [4Fe-4S] cluster. The cluster is coordinated with 3 cysteines and an exchangeable S-adenosyl-L-methionine.</text>
</comment>
<evidence type="ECO:0000313" key="16">
    <source>
        <dbReference type="Proteomes" id="UP000297225"/>
    </source>
</evidence>
<dbReference type="SFLD" id="SFLDG01060">
    <property type="entry name" value="BATS_domain_containing"/>
    <property type="match status" value="1"/>
</dbReference>
<dbReference type="SFLD" id="SFLDG01278">
    <property type="entry name" value="biotin_synthase_like"/>
    <property type="match status" value="1"/>
</dbReference>
<organism evidence="15 16">
    <name type="scientific">Porphyromonas levii</name>
    <dbReference type="NCBI Taxonomy" id="28114"/>
    <lineage>
        <taxon>Bacteria</taxon>
        <taxon>Pseudomonadati</taxon>
        <taxon>Bacteroidota</taxon>
        <taxon>Bacteroidia</taxon>
        <taxon>Bacteroidales</taxon>
        <taxon>Porphyromonadaceae</taxon>
        <taxon>Porphyromonas</taxon>
    </lineage>
</organism>
<feature type="binding site" evidence="13 14">
    <location>
        <position position="136"/>
    </location>
    <ligand>
        <name>[2Fe-2S] cluster</name>
        <dbReference type="ChEBI" id="CHEBI:190135"/>
    </ligand>
</feature>
<evidence type="ECO:0000313" key="15">
    <source>
        <dbReference type="EMBL" id="TFH96484.1"/>
    </source>
</evidence>
<accession>A0A4Y8WRE3</accession>
<dbReference type="NCBIfam" id="TIGR00433">
    <property type="entry name" value="bioB"/>
    <property type="match status" value="1"/>
</dbReference>
<dbReference type="Pfam" id="PF06968">
    <property type="entry name" value="BATS"/>
    <property type="match status" value="1"/>
</dbReference>
<dbReference type="InterPro" id="IPR058240">
    <property type="entry name" value="rSAM_sf"/>
</dbReference>
<keyword evidence="8 13" id="KW-0479">Metal-binding</keyword>
<dbReference type="InterPro" id="IPR002684">
    <property type="entry name" value="Biotin_synth/BioAB"/>
</dbReference>
<evidence type="ECO:0000256" key="12">
    <source>
        <dbReference type="ARBA" id="ARBA00051157"/>
    </source>
</evidence>
<dbReference type="PANTHER" id="PTHR22976">
    <property type="entry name" value="BIOTIN SYNTHASE"/>
    <property type="match status" value="1"/>
</dbReference>
<keyword evidence="6 13" id="KW-0949">S-adenosyl-L-methionine</keyword>
<comment type="subunit">
    <text evidence="13">Homodimer.</text>
</comment>
<reference evidence="15 16" key="1">
    <citation type="submission" date="2019-03" db="EMBL/GenBank/DDBJ databases">
        <title>Porphyromonas levii Isolated from the Uterus of Dairy Cows.</title>
        <authorList>
            <person name="Francis A.M."/>
        </authorList>
    </citation>
    <scope>NUCLEOTIDE SEQUENCE [LARGE SCALE GENOMIC DNA]</scope>
    <source>
        <strain evidence="15 16">AF5678</strain>
    </source>
</reference>
<evidence type="ECO:0000256" key="10">
    <source>
        <dbReference type="ARBA" id="ARBA00023004"/>
    </source>
</evidence>
<dbReference type="InterPro" id="IPR007197">
    <property type="entry name" value="rSAM"/>
</dbReference>
<feature type="binding site" evidence="13 14">
    <location>
        <position position="67"/>
    </location>
    <ligand>
        <name>[4Fe-4S] cluster</name>
        <dbReference type="ChEBI" id="CHEBI:49883"/>
        <note>4Fe-4S-S-AdoMet</note>
    </ligand>
</feature>
<keyword evidence="10 13" id="KW-0408">Iron</keyword>
<evidence type="ECO:0000256" key="8">
    <source>
        <dbReference type="ARBA" id="ARBA00022723"/>
    </source>
</evidence>
<evidence type="ECO:0000256" key="9">
    <source>
        <dbReference type="ARBA" id="ARBA00022756"/>
    </source>
</evidence>
<keyword evidence="16" id="KW-1185">Reference proteome</keyword>
<name>A0A4Y8WRE3_9PORP</name>
<dbReference type="SMART" id="SM00729">
    <property type="entry name" value="Elp3"/>
    <property type="match status" value="1"/>
</dbReference>
<dbReference type="InterPro" id="IPR024177">
    <property type="entry name" value="Biotin_synthase"/>
</dbReference>
<dbReference type="SFLD" id="SFLDS00029">
    <property type="entry name" value="Radical_SAM"/>
    <property type="match status" value="1"/>
</dbReference>
<dbReference type="HAMAP" id="MF_01694">
    <property type="entry name" value="BioB"/>
    <property type="match status" value="1"/>
</dbReference>
<keyword evidence="7 13" id="KW-0001">2Fe-2S</keyword>